<sequence>MLSLDTATGQMPAEADLIQRAAARDKAAIRLIIQIHNQRLYRLVRAITLNDADAEDVLQEAYLRAFRNLDSFHGDSSLATWLSRIAINTALMRRRAERRQKRRAPDAAAVQADIIPFPSPPTPADPERVMAQRQILNFVERAADALPDPFRLVFMARVIEGLNQAETADMLGLPEATVKTRLHRARRMIRDRVEQQIGPVMLEAFPFAGARCARLTDAVIARLDLGE</sequence>
<dbReference type="InterPro" id="IPR013325">
    <property type="entry name" value="RNA_pol_sigma_r2"/>
</dbReference>
<evidence type="ECO:0000259" key="7">
    <source>
        <dbReference type="Pfam" id="PF04542"/>
    </source>
</evidence>
<dbReference type="RefSeq" id="WP_200684659.1">
    <property type="nucleotide sequence ID" value="NZ_JAEPRQ010000001.1"/>
</dbReference>
<feature type="domain" description="RNA polymerase sigma factor 70 region 4 type 2" evidence="8">
    <location>
        <begin position="140"/>
        <end position="188"/>
    </location>
</feature>
<organism evidence="9 10">
    <name type="scientific">Paracoccus caeni</name>
    <dbReference type="NCBI Taxonomy" id="657651"/>
    <lineage>
        <taxon>Bacteria</taxon>
        <taxon>Pseudomonadati</taxon>
        <taxon>Pseudomonadota</taxon>
        <taxon>Alphaproteobacteria</taxon>
        <taxon>Rhodobacterales</taxon>
        <taxon>Paracoccaceae</taxon>
        <taxon>Paracoccus</taxon>
    </lineage>
</organism>
<dbReference type="SUPFAM" id="SSF88946">
    <property type="entry name" value="Sigma2 domain of RNA polymerase sigma factors"/>
    <property type="match status" value="1"/>
</dbReference>
<evidence type="ECO:0000256" key="6">
    <source>
        <dbReference type="RuleBase" id="RU000716"/>
    </source>
</evidence>
<dbReference type="InterPro" id="IPR007627">
    <property type="entry name" value="RNA_pol_sigma70_r2"/>
</dbReference>
<keyword evidence="5 6" id="KW-0804">Transcription</keyword>
<evidence type="ECO:0000256" key="1">
    <source>
        <dbReference type="ARBA" id="ARBA00010641"/>
    </source>
</evidence>
<comment type="similarity">
    <text evidence="1 6">Belongs to the sigma-70 factor family. ECF subfamily.</text>
</comment>
<dbReference type="SUPFAM" id="SSF88659">
    <property type="entry name" value="Sigma3 and sigma4 domains of RNA polymerase sigma factors"/>
    <property type="match status" value="1"/>
</dbReference>
<dbReference type="Gene3D" id="1.10.1740.10">
    <property type="match status" value="1"/>
</dbReference>
<dbReference type="PANTHER" id="PTHR43133">
    <property type="entry name" value="RNA POLYMERASE ECF-TYPE SIGMA FACTO"/>
    <property type="match status" value="1"/>
</dbReference>
<name>A0A934SAZ6_9RHOB</name>
<dbReference type="Proteomes" id="UP000640485">
    <property type="component" value="Unassembled WGS sequence"/>
</dbReference>
<gene>
    <name evidence="9" type="ORF">JJJ17_06655</name>
</gene>
<accession>A0A934SAZ6</accession>
<dbReference type="Gene3D" id="1.10.10.10">
    <property type="entry name" value="Winged helix-like DNA-binding domain superfamily/Winged helix DNA-binding domain"/>
    <property type="match status" value="1"/>
</dbReference>
<dbReference type="Pfam" id="PF04542">
    <property type="entry name" value="Sigma70_r2"/>
    <property type="match status" value="1"/>
</dbReference>
<evidence type="ECO:0000259" key="8">
    <source>
        <dbReference type="Pfam" id="PF08281"/>
    </source>
</evidence>
<keyword evidence="4 6" id="KW-0238">DNA-binding</keyword>
<evidence type="ECO:0000256" key="3">
    <source>
        <dbReference type="ARBA" id="ARBA00023082"/>
    </source>
</evidence>
<evidence type="ECO:0000256" key="5">
    <source>
        <dbReference type="ARBA" id="ARBA00023163"/>
    </source>
</evidence>
<dbReference type="Pfam" id="PF08281">
    <property type="entry name" value="Sigma70_r4_2"/>
    <property type="match status" value="1"/>
</dbReference>
<dbReference type="InterPro" id="IPR013324">
    <property type="entry name" value="RNA_pol_sigma_r3/r4-like"/>
</dbReference>
<dbReference type="InterPro" id="IPR014284">
    <property type="entry name" value="RNA_pol_sigma-70_dom"/>
</dbReference>
<comment type="caution">
    <text evidence="9">The sequence shown here is derived from an EMBL/GenBank/DDBJ whole genome shotgun (WGS) entry which is preliminary data.</text>
</comment>
<dbReference type="AlphaFoldDB" id="A0A934SAZ6"/>
<keyword evidence="3 6" id="KW-0731">Sigma factor</keyword>
<dbReference type="NCBIfam" id="TIGR02937">
    <property type="entry name" value="sigma70-ECF"/>
    <property type="match status" value="1"/>
</dbReference>
<dbReference type="EMBL" id="JAEPRQ010000001">
    <property type="protein sequence ID" value="MBK4215600.1"/>
    <property type="molecule type" value="Genomic_DNA"/>
</dbReference>
<keyword evidence="2 6" id="KW-0805">Transcription regulation</keyword>
<feature type="domain" description="RNA polymerase sigma-70 region 2" evidence="7">
    <location>
        <begin position="33"/>
        <end position="99"/>
    </location>
</feature>
<evidence type="ECO:0000256" key="4">
    <source>
        <dbReference type="ARBA" id="ARBA00023125"/>
    </source>
</evidence>
<dbReference type="InterPro" id="IPR013249">
    <property type="entry name" value="RNA_pol_sigma70_r4_t2"/>
</dbReference>
<dbReference type="GO" id="GO:0006352">
    <property type="term" value="P:DNA-templated transcription initiation"/>
    <property type="evidence" value="ECO:0007669"/>
    <property type="project" value="InterPro"/>
</dbReference>
<evidence type="ECO:0000256" key="2">
    <source>
        <dbReference type="ARBA" id="ARBA00023015"/>
    </source>
</evidence>
<dbReference type="InterPro" id="IPR039425">
    <property type="entry name" value="RNA_pol_sigma-70-like"/>
</dbReference>
<dbReference type="PANTHER" id="PTHR43133:SF51">
    <property type="entry name" value="RNA POLYMERASE SIGMA FACTOR"/>
    <property type="match status" value="1"/>
</dbReference>
<dbReference type="PROSITE" id="PS01063">
    <property type="entry name" value="SIGMA70_ECF"/>
    <property type="match status" value="1"/>
</dbReference>
<dbReference type="GO" id="GO:0003677">
    <property type="term" value="F:DNA binding"/>
    <property type="evidence" value="ECO:0007669"/>
    <property type="project" value="UniProtKB-KW"/>
</dbReference>
<evidence type="ECO:0000313" key="10">
    <source>
        <dbReference type="Proteomes" id="UP000640485"/>
    </source>
</evidence>
<dbReference type="InterPro" id="IPR000838">
    <property type="entry name" value="RNA_pol_sigma70_ECF_CS"/>
</dbReference>
<dbReference type="GO" id="GO:0016987">
    <property type="term" value="F:sigma factor activity"/>
    <property type="evidence" value="ECO:0007669"/>
    <property type="project" value="UniProtKB-KW"/>
</dbReference>
<protein>
    <recommendedName>
        <fullName evidence="6">RNA polymerase sigma factor</fullName>
    </recommendedName>
</protein>
<evidence type="ECO:0000313" key="9">
    <source>
        <dbReference type="EMBL" id="MBK4215600.1"/>
    </source>
</evidence>
<reference evidence="9" key="1">
    <citation type="submission" date="2021-01" db="EMBL/GenBank/DDBJ databases">
        <title>Paracoccus amoyensis sp. nov., isolated from the surface seawater along the coast of Xiamen Island, China.</title>
        <authorList>
            <person name="Lyu L."/>
        </authorList>
    </citation>
    <scope>NUCLEOTIDE SEQUENCE</scope>
    <source>
        <strain evidence="9">MJ17</strain>
    </source>
</reference>
<proteinExistence type="inferred from homology"/>
<keyword evidence="10" id="KW-1185">Reference proteome</keyword>
<dbReference type="CDD" id="cd06171">
    <property type="entry name" value="Sigma70_r4"/>
    <property type="match status" value="1"/>
</dbReference>
<dbReference type="InterPro" id="IPR036388">
    <property type="entry name" value="WH-like_DNA-bd_sf"/>
</dbReference>
<dbReference type="NCBIfam" id="NF008888">
    <property type="entry name" value="PRK11922.1"/>
    <property type="match status" value="1"/>
</dbReference>